<dbReference type="AlphaFoldDB" id="A0A4R7KR35"/>
<dbReference type="RefSeq" id="WP_133627887.1">
    <property type="nucleotide sequence ID" value="NZ_SOAZ01000008.1"/>
</dbReference>
<accession>A0A4R7KR35</accession>
<evidence type="ECO:0000313" key="1">
    <source>
        <dbReference type="EMBL" id="TDT61144.1"/>
    </source>
</evidence>
<gene>
    <name evidence="1" type="ORF">EDD71_10841</name>
</gene>
<name>A0A4R7KR35_9CLOT</name>
<keyword evidence="2" id="KW-1185">Reference proteome</keyword>
<protein>
    <submittedName>
        <fullName evidence="1">Uncharacterized protein</fullName>
    </submittedName>
</protein>
<reference evidence="1 2" key="1">
    <citation type="submission" date="2019-03" db="EMBL/GenBank/DDBJ databases">
        <title>Genomic Encyclopedia of Type Strains, Phase IV (KMG-IV): sequencing the most valuable type-strain genomes for metagenomic binning, comparative biology and taxonomic classification.</title>
        <authorList>
            <person name="Goeker M."/>
        </authorList>
    </citation>
    <scope>NUCLEOTIDE SEQUENCE [LARGE SCALE GENOMIC DNA]</scope>
    <source>
        <strain evidence="1 2">DSM 24455</strain>
    </source>
</reference>
<comment type="caution">
    <text evidence="1">The sequence shown here is derived from an EMBL/GenBank/DDBJ whole genome shotgun (WGS) entry which is preliminary data.</text>
</comment>
<organism evidence="1 2">
    <name type="scientific">Fonticella tunisiensis</name>
    <dbReference type="NCBI Taxonomy" id="1096341"/>
    <lineage>
        <taxon>Bacteria</taxon>
        <taxon>Bacillati</taxon>
        <taxon>Bacillota</taxon>
        <taxon>Clostridia</taxon>
        <taxon>Eubacteriales</taxon>
        <taxon>Clostridiaceae</taxon>
        <taxon>Fonticella</taxon>
    </lineage>
</organism>
<dbReference type="PROSITE" id="PS51257">
    <property type="entry name" value="PROKAR_LIPOPROTEIN"/>
    <property type="match status" value="1"/>
</dbReference>
<dbReference type="Proteomes" id="UP000295325">
    <property type="component" value="Unassembled WGS sequence"/>
</dbReference>
<proteinExistence type="predicted"/>
<sequence>MQKVFAVFILAILLTSCSKSNLIEKDDHKEVYKENLLYRVPGDFDGDEKNENFYVFYDKTGIPMLKVIDDDSKNYVIKLNKRFNNCTTYAVDIDMDNREEILLYTIDDCIKKVYAFSFNDGFLYELLSPEIFSEAVEFKQTKRGYVIECGNLRKEIETSDKLYLNFYSTDFDYSGSNIYFISEGSITSSENCTLFILTIIYKIDSSGKIDFMDIKISSLDTNP</sequence>
<evidence type="ECO:0000313" key="2">
    <source>
        <dbReference type="Proteomes" id="UP000295325"/>
    </source>
</evidence>
<dbReference type="EMBL" id="SOAZ01000008">
    <property type="protein sequence ID" value="TDT61144.1"/>
    <property type="molecule type" value="Genomic_DNA"/>
</dbReference>